<dbReference type="EMBL" id="OU015568">
    <property type="protein sequence ID" value="CAG5081765.1"/>
    <property type="molecule type" value="Genomic_DNA"/>
</dbReference>
<dbReference type="Proteomes" id="UP001158576">
    <property type="component" value="Chromosome PAR"/>
</dbReference>
<protein>
    <submittedName>
        <fullName evidence="1">Oidioi.mRNA.OKI2018_I69.PAR.g9956.t1.cds</fullName>
    </submittedName>
</protein>
<dbReference type="CDD" id="cd23539">
    <property type="entry name" value="TFP_LU_ECD_CinHb4_like"/>
    <property type="match status" value="1"/>
</dbReference>
<organism evidence="1 2">
    <name type="scientific">Oikopleura dioica</name>
    <name type="common">Tunicate</name>
    <dbReference type="NCBI Taxonomy" id="34765"/>
    <lineage>
        <taxon>Eukaryota</taxon>
        <taxon>Metazoa</taxon>
        <taxon>Chordata</taxon>
        <taxon>Tunicata</taxon>
        <taxon>Appendicularia</taxon>
        <taxon>Copelata</taxon>
        <taxon>Oikopleuridae</taxon>
        <taxon>Oikopleura</taxon>
    </lineage>
</organism>
<accession>A0ABN7RSH3</accession>
<evidence type="ECO:0000313" key="1">
    <source>
        <dbReference type="EMBL" id="CAG5081765.1"/>
    </source>
</evidence>
<reference evidence="1 2" key="1">
    <citation type="submission" date="2021-04" db="EMBL/GenBank/DDBJ databases">
        <authorList>
            <person name="Bliznina A."/>
        </authorList>
    </citation>
    <scope>NUCLEOTIDE SEQUENCE [LARGE SCALE GENOMIC DNA]</scope>
</reference>
<evidence type="ECO:0000313" key="2">
    <source>
        <dbReference type="Proteomes" id="UP001158576"/>
    </source>
</evidence>
<gene>
    <name evidence="1" type="ORF">OKIOD_LOCUS1514</name>
</gene>
<sequence length="377" mass="39895">MKLSAVLALSSTVRAQDLDLADLLEGLEGIDLGDYGLTPDMFAESVADSATDDQLGEAALDSALAASAAAAELTGERYFGVVQATTTQTTPSTTTSTTYQKTGCFKCDQMTMAECAALGQFQYCEGEASMCFIELREVNQQVNQLCTGCKNSQACHDLQQQNFLGGQYHTDQCRPHYIEQRPSIRSPRGQSTCRQCFKQCEFNENTGVSDGMCFMGHDSQFADAGTNTFDSGATDANNAAFFGNRLIRYDQATIANNFLTNTAHPLYGYTGGASTVGFGIPTGAIVESGHAGATSIPGNAADTVWNLYFASGADGGNTGKTYPAAITASAQGQEQRRMAYWGVLGATRAWWASDLVAIQNSVAAAPAGDKTTIIAVV</sequence>
<proteinExistence type="predicted"/>
<name>A0ABN7RSH3_OIKDI</name>
<keyword evidence="2" id="KW-1185">Reference proteome</keyword>